<evidence type="ECO:0000313" key="2">
    <source>
        <dbReference type="Proteomes" id="UP000317199"/>
    </source>
</evidence>
<dbReference type="SUPFAM" id="SSF54001">
    <property type="entry name" value="Cysteine proteinases"/>
    <property type="match status" value="1"/>
</dbReference>
<dbReference type="OrthoDB" id="1550427at2"/>
<dbReference type="EMBL" id="CP041242">
    <property type="protein sequence ID" value="QDH71129.1"/>
    <property type="molecule type" value="Genomic_DNA"/>
</dbReference>
<name>A0A514BVR4_9GAMM</name>
<keyword evidence="2" id="KW-1185">Reference proteome</keyword>
<dbReference type="RefSeq" id="WP_141624461.1">
    <property type="nucleotide sequence ID" value="NZ_CP041242.1"/>
</dbReference>
<protein>
    <submittedName>
        <fullName evidence="1">Lipo-like protein</fullName>
    </submittedName>
</protein>
<dbReference type="AlphaFoldDB" id="A0A514BVR4"/>
<reference evidence="1 2" key="1">
    <citation type="submission" date="2019-06" db="EMBL/GenBank/DDBJ databases">
        <title>Lysobacter alkalisoli sp. nov. isolated from saline-alkali soil.</title>
        <authorList>
            <person name="Sun J.-Q."/>
            <person name="Xu L."/>
        </authorList>
    </citation>
    <scope>NUCLEOTIDE SEQUENCE [LARGE SCALE GENOMIC DNA]</scope>
    <source>
        <strain evidence="1 2">SJ-36</strain>
    </source>
</reference>
<dbReference type="Proteomes" id="UP000317199">
    <property type="component" value="Chromosome"/>
</dbReference>
<gene>
    <name evidence="1" type="ORF">FKV23_14310</name>
</gene>
<sequence length="271" mass="30210">MVSPIDASLAWLGRGLARFLAQRVQTHGVAPETPRDLLLAALRPGDVLLVEGHSRISTAIKYLTQSTWSHATLYVGGYLQAAHGNSAHCFVEADIVDGVRSVGPEEYAGHHTRICRPVGLGDDARRAVCAYVIERIGAHYDLRNVVDLARYLLPTPPVPTRLRRRMLAFGSGDPTRAICSTLIAQAFHSIRYPILPLAIRRDRATPDCPDCFDEVLHIRHHSLFAPRDFDVSPYFRIIKPTLDQGFDHRSVQWSDDCFAAQEEAPTNRSTR</sequence>
<accession>A0A514BVR4</accession>
<organism evidence="1 2">
    <name type="scientific">Marilutibacter alkalisoli</name>
    <dbReference type="NCBI Taxonomy" id="2591633"/>
    <lineage>
        <taxon>Bacteria</taxon>
        <taxon>Pseudomonadati</taxon>
        <taxon>Pseudomonadota</taxon>
        <taxon>Gammaproteobacteria</taxon>
        <taxon>Lysobacterales</taxon>
        <taxon>Lysobacteraceae</taxon>
        <taxon>Marilutibacter</taxon>
    </lineage>
</organism>
<proteinExistence type="predicted"/>
<evidence type="ECO:0000313" key="1">
    <source>
        <dbReference type="EMBL" id="QDH71129.1"/>
    </source>
</evidence>
<dbReference type="InterPro" id="IPR038765">
    <property type="entry name" value="Papain-like_cys_pep_sf"/>
</dbReference>
<dbReference type="Gene3D" id="3.90.1720.10">
    <property type="entry name" value="endopeptidase domain like (from Nostoc punctiforme)"/>
    <property type="match status" value="1"/>
</dbReference>
<dbReference type="KEGG" id="lyj:FKV23_14310"/>